<dbReference type="PANTHER" id="PTHR33069:SF3">
    <property type="entry name" value="DYNEIN HEAVY CHAIN TAIL DOMAIN-CONTAINING PROTEIN"/>
    <property type="match status" value="1"/>
</dbReference>
<gene>
    <name evidence="2" type="ORF">PSTG_16323</name>
</gene>
<dbReference type="Proteomes" id="UP000054564">
    <property type="component" value="Unassembled WGS sequence"/>
</dbReference>
<proteinExistence type="predicted"/>
<name>A0A0L0UTG8_9BASI</name>
<keyword evidence="3" id="KW-1185">Reference proteome</keyword>
<protein>
    <submittedName>
        <fullName evidence="2">Uncharacterized protein</fullName>
    </submittedName>
</protein>
<accession>A0A0L0UTG8</accession>
<sequence>MEDSKTNQDENPDPIIEALQLLRARYDEIDLSADVRELPWNPDPRKAYDNNRFARREALTTDELGTLQDRLLQMQTCFLPSLGQRLIDLMKSQGLDGQHECPQPDTLEVISQLGDTLEQISNFLNSIAVIAVNKFQKTEEYDHEYGGLKKYRCQYLIKKINRLMDKYIWGIFDDLGQFILSRPMDRQISPHDDPDATRYRKWSILATHGSLDIIDDIIESTQKSDFTILQDNWQMLATSHDSILYKLVERFTFTDRWEQDGTNDVDDDQAGNYPSNSPEESQDQNDSPNIERPSIVSLNAHEDIRINANSAGDHHGTQSVTALSIGPSKESATESLLIKVIESAIPLAKLCRILLKKLLNTPISKPPFTIGTKMSSKEIQSIRQGIDSLLCDFWNLLNSLAEDHTHLAEEFRDRAQSDFDDAIIVLCFYLVPLDPHLDLPLSGNLSKIWFRTIKEQFGAADHNLRIALESYQRHIERIEREAIQS</sequence>
<evidence type="ECO:0000313" key="2">
    <source>
        <dbReference type="EMBL" id="KNE90216.1"/>
    </source>
</evidence>
<organism evidence="2 3">
    <name type="scientific">Puccinia striiformis f. sp. tritici PST-78</name>
    <dbReference type="NCBI Taxonomy" id="1165861"/>
    <lineage>
        <taxon>Eukaryota</taxon>
        <taxon>Fungi</taxon>
        <taxon>Dikarya</taxon>
        <taxon>Basidiomycota</taxon>
        <taxon>Pucciniomycotina</taxon>
        <taxon>Pucciniomycetes</taxon>
        <taxon>Pucciniales</taxon>
        <taxon>Pucciniaceae</taxon>
        <taxon>Puccinia</taxon>
    </lineage>
</organism>
<feature type="region of interest" description="Disordered" evidence="1">
    <location>
        <begin position="259"/>
        <end position="292"/>
    </location>
</feature>
<feature type="compositionally biased region" description="Polar residues" evidence="1">
    <location>
        <begin position="272"/>
        <end position="288"/>
    </location>
</feature>
<dbReference type="PANTHER" id="PTHR33069">
    <property type="entry name" value="CHROMOSOME 7, WHOLE GENOME SHOTGUN SEQUENCE-RELATED"/>
    <property type="match status" value="1"/>
</dbReference>
<evidence type="ECO:0000256" key="1">
    <source>
        <dbReference type="SAM" id="MobiDB-lite"/>
    </source>
</evidence>
<comment type="caution">
    <text evidence="2">The sequence shown here is derived from an EMBL/GenBank/DDBJ whole genome shotgun (WGS) entry which is preliminary data.</text>
</comment>
<evidence type="ECO:0000313" key="3">
    <source>
        <dbReference type="Proteomes" id="UP000054564"/>
    </source>
</evidence>
<dbReference type="EMBL" id="AJIL01000269">
    <property type="protein sequence ID" value="KNE90216.1"/>
    <property type="molecule type" value="Genomic_DNA"/>
</dbReference>
<dbReference type="AlphaFoldDB" id="A0A0L0UTG8"/>
<reference evidence="3" key="1">
    <citation type="submission" date="2014-03" db="EMBL/GenBank/DDBJ databases">
        <title>The Genome Sequence of Puccinia striiformis f. sp. tritici PST-78.</title>
        <authorList>
            <consortium name="The Broad Institute Genome Sequencing Platform"/>
            <person name="Cuomo C."/>
            <person name="Hulbert S."/>
            <person name="Chen X."/>
            <person name="Walker B."/>
            <person name="Young S.K."/>
            <person name="Zeng Q."/>
            <person name="Gargeya S."/>
            <person name="Fitzgerald M."/>
            <person name="Haas B."/>
            <person name="Abouelleil A."/>
            <person name="Alvarado L."/>
            <person name="Arachchi H.M."/>
            <person name="Berlin A.M."/>
            <person name="Chapman S.B."/>
            <person name="Goldberg J."/>
            <person name="Griggs A."/>
            <person name="Gujja S."/>
            <person name="Hansen M."/>
            <person name="Howarth C."/>
            <person name="Imamovic A."/>
            <person name="Larimer J."/>
            <person name="McCowan C."/>
            <person name="Montmayeur A."/>
            <person name="Murphy C."/>
            <person name="Neiman D."/>
            <person name="Pearson M."/>
            <person name="Priest M."/>
            <person name="Roberts A."/>
            <person name="Saif S."/>
            <person name="Shea T."/>
            <person name="Sisk P."/>
            <person name="Sykes S."/>
            <person name="Wortman J."/>
            <person name="Nusbaum C."/>
            <person name="Birren B."/>
        </authorList>
    </citation>
    <scope>NUCLEOTIDE SEQUENCE [LARGE SCALE GENOMIC DNA]</scope>
    <source>
        <strain evidence="3">race PST-78</strain>
    </source>
</reference>